<accession>A0A2K8Z115</accession>
<dbReference type="AlphaFoldDB" id="A0A2K8Z115"/>
<keyword evidence="3" id="KW-1185">Reference proteome</keyword>
<gene>
    <name evidence="2" type="ORF">CWM47_17945</name>
</gene>
<reference evidence="2 3" key="1">
    <citation type="submission" date="2017-11" db="EMBL/GenBank/DDBJ databases">
        <title>Taxonomic description and genome sequences of Spirosoma HA7 sp. nov., isolated from pollen microhabitat of Corylus avellana.</title>
        <authorList>
            <person name="Ambika Manirajan B."/>
            <person name="Suarez C."/>
            <person name="Ratering S."/>
            <person name="Geissler-Plaum R."/>
            <person name="Cardinale M."/>
            <person name="Sylvia S."/>
        </authorList>
    </citation>
    <scope>NUCLEOTIDE SEQUENCE [LARGE SCALE GENOMIC DNA]</scope>
    <source>
        <strain evidence="2 3">HA7</strain>
    </source>
</reference>
<dbReference type="KEGG" id="spir:CWM47_17945"/>
<organism evidence="2 3">
    <name type="scientific">Spirosoma pollinicola</name>
    <dbReference type="NCBI Taxonomy" id="2057025"/>
    <lineage>
        <taxon>Bacteria</taxon>
        <taxon>Pseudomonadati</taxon>
        <taxon>Bacteroidota</taxon>
        <taxon>Cytophagia</taxon>
        <taxon>Cytophagales</taxon>
        <taxon>Cytophagaceae</taxon>
        <taxon>Spirosoma</taxon>
    </lineage>
</organism>
<evidence type="ECO:0000256" key="1">
    <source>
        <dbReference type="SAM" id="MobiDB-lite"/>
    </source>
</evidence>
<protein>
    <submittedName>
        <fullName evidence="2">Uncharacterized protein</fullName>
    </submittedName>
</protein>
<evidence type="ECO:0000313" key="2">
    <source>
        <dbReference type="EMBL" id="AUD03545.1"/>
    </source>
</evidence>
<dbReference type="Proteomes" id="UP000232883">
    <property type="component" value="Chromosome"/>
</dbReference>
<sequence length="103" mass="11455">MGIFSQKHGGGWAERFHYGSIKLSTESYPQAERNKIISGCYCVGFFFGNNSREIAMATMLKKPPTTNKESVGTPKPTKKESKKTKPATMPSNKESSFRFVIAD</sequence>
<proteinExistence type="predicted"/>
<name>A0A2K8Z115_9BACT</name>
<evidence type="ECO:0000313" key="3">
    <source>
        <dbReference type="Proteomes" id="UP000232883"/>
    </source>
</evidence>
<feature type="region of interest" description="Disordered" evidence="1">
    <location>
        <begin position="60"/>
        <end position="103"/>
    </location>
</feature>
<dbReference type="EMBL" id="CP025096">
    <property type="protein sequence ID" value="AUD03545.1"/>
    <property type="molecule type" value="Genomic_DNA"/>
</dbReference>